<dbReference type="EMBL" id="JYDH01000023">
    <property type="protein sequence ID" value="KRY38792.1"/>
    <property type="molecule type" value="Genomic_DNA"/>
</dbReference>
<keyword evidence="1" id="KW-0472">Membrane</keyword>
<evidence type="ECO:0000256" key="1">
    <source>
        <dbReference type="SAM" id="Phobius"/>
    </source>
</evidence>
<comment type="caution">
    <text evidence="2">The sequence shown here is derived from an EMBL/GenBank/DDBJ whole genome shotgun (WGS) entry which is preliminary data.</text>
</comment>
<keyword evidence="1" id="KW-1133">Transmembrane helix</keyword>
<dbReference type="AlphaFoldDB" id="A0A0V1BPM0"/>
<proteinExistence type="predicted"/>
<evidence type="ECO:0000313" key="3">
    <source>
        <dbReference type="Proteomes" id="UP000054776"/>
    </source>
</evidence>
<dbReference type="Proteomes" id="UP000054776">
    <property type="component" value="Unassembled WGS sequence"/>
</dbReference>
<feature type="transmembrane region" description="Helical" evidence="1">
    <location>
        <begin position="12"/>
        <end position="42"/>
    </location>
</feature>
<sequence length="105" mass="12428">MENELPKFCSFLKIASAITLILSLYIFCLWLDASVTFFGNVLEFIPLRRLWLYQVVKLVPEFRIRYLTLSLHVFTVHCFTVLKLRWIKCVIPPVCPALCHVQKRR</sequence>
<dbReference type="InParanoid" id="A0A0V1BPM0"/>
<keyword evidence="3" id="KW-1185">Reference proteome</keyword>
<gene>
    <name evidence="2" type="ORF">T01_2806</name>
</gene>
<name>A0A0V1BPM0_TRISP</name>
<accession>A0A0V1BPM0</accession>
<organism evidence="2 3">
    <name type="scientific">Trichinella spiralis</name>
    <name type="common">Trichina worm</name>
    <dbReference type="NCBI Taxonomy" id="6334"/>
    <lineage>
        <taxon>Eukaryota</taxon>
        <taxon>Metazoa</taxon>
        <taxon>Ecdysozoa</taxon>
        <taxon>Nematoda</taxon>
        <taxon>Enoplea</taxon>
        <taxon>Dorylaimia</taxon>
        <taxon>Trichinellida</taxon>
        <taxon>Trichinellidae</taxon>
        <taxon>Trichinella</taxon>
    </lineage>
</organism>
<protein>
    <submittedName>
        <fullName evidence="2">Uncharacterized protein</fullName>
    </submittedName>
</protein>
<evidence type="ECO:0000313" key="2">
    <source>
        <dbReference type="EMBL" id="KRY38792.1"/>
    </source>
</evidence>
<keyword evidence="1" id="KW-0812">Transmembrane</keyword>
<reference evidence="2 3" key="1">
    <citation type="submission" date="2015-01" db="EMBL/GenBank/DDBJ databases">
        <title>Evolution of Trichinella species and genotypes.</title>
        <authorList>
            <person name="Korhonen P.K."/>
            <person name="Edoardo P."/>
            <person name="Giuseppe L.R."/>
            <person name="Gasser R.B."/>
        </authorList>
    </citation>
    <scope>NUCLEOTIDE SEQUENCE [LARGE SCALE GENOMIC DNA]</scope>
    <source>
        <strain evidence="2">ISS3</strain>
    </source>
</reference>